<dbReference type="Proteomes" id="UP000266677">
    <property type="component" value="Unassembled WGS sequence"/>
</dbReference>
<name>A0A3A4JYX2_9NOCA</name>
<accession>A0A3A4JYX2</accession>
<feature type="signal peptide" evidence="1">
    <location>
        <begin position="1"/>
        <end position="27"/>
    </location>
</feature>
<keyword evidence="1" id="KW-0732">Signal</keyword>
<comment type="caution">
    <text evidence="2">The sequence shown here is derived from an EMBL/GenBank/DDBJ whole genome shotgun (WGS) entry which is preliminary data.</text>
</comment>
<organism evidence="2 3">
    <name type="scientific">Nocardia panacis</name>
    <dbReference type="NCBI Taxonomy" id="2340916"/>
    <lineage>
        <taxon>Bacteria</taxon>
        <taxon>Bacillati</taxon>
        <taxon>Actinomycetota</taxon>
        <taxon>Actinomycetes</taxon>
        <taxon>Mycobacteriales</taxon>
        <taxon>Nocardiaceae</taxon>
        <taxon>Nocardia</taxon>
    </lineage>
</organism>
<sequence length="126" mass="13067">MRIILGTVAIIGAALTALTAGSGIAAAAEPVGQPDRIGLRLNHAETAGLADGPLPALVAMVVPVNRMGAGLEPDTQIYRDDSGGVHASLRQIFLEAAAHPDGSVTVFLNAPGSRDGRILDFYQNWR</sequence>
<dbReference type="AlphaFoldDB" id="A0A3A4JYX2"/>
<dbReference type="EMBL" id="QZFU01000016">
    <property type="protein sequence ID" value="RJO76545.1"/>
    <property type="molecule type" value="Genomic_DNA"/>
</dbReference>
<feature type="chain" id="PRO_5017318072" evidence="1">
    <location>
        <begin position="28"/>
        <end position="126"/>
    </location>
</feature>
<dbReference type="OrthoDB" id="4550946at2"/>
<reference evidence="2 3" key="1">
    <citation type="submission" date="2018-09" db="EMBL/GenBank/DDBJ databases">
        <title>YIM PH21274 draft genome.</title>
        <authorList>
            <person name="Miao C."/>
        </authorList>
    </citation>
    <scope>NUCLEOTIDE SEQUENCE [LARGE SCALE GENOMIC DNA]</scope>
    <source>
        <strain evidence="2 3">YIM PH 21724</strain>
    </source>
</reference>
<protein>
    <submittedName>
        <fullName evidence="2">Uncharacterized protein</fullName>
    </submittedName>
</protein>
<evidence type="ECO:0000313" key="2">
    <source>
        <dbReference type="EMBL" id="RJO76545.1"/>
    </source>
</evidence>
<proteinExistence type="predicted"/>
<dbReference type="RefSeq" id="WP_120040472.1">
    <property type="nucleotide sequence ID" value="NZ_QZFU01000016.1"/>
</dbReference>
<evidence type="ECO:0000256" key="1">
    <source>
        <dbReference type="SAM" id="SignalP"/>
    </source>
</evidence>
<evidence type="ECO:0000313" key="3">
    <source>
        <dbReference type="Proteomes" id="UP000266677"/>
    </source>
</evidence>
<keyword evidence="3" id="KW-1185">Reference proteome</keyword>
<gene>
    <name evidence="2" type="ORF">D5S18_09620</name>
</gene>